<proteinExistence type="predicted"/>
<feature type="region of interest" description="Disordered" evidence="1">
    <location>
        <begin position="239"/>
        <end position="268"/>
    </location>
</feature>
<evidence type="ECO:0000313" key="3">
    <source>
        <dbReference type="Proteomes" id="UP000566819"/>
    </source>
</evidence>
<feature type="compositionally biased region" description="Polar residues" evidence="1">
    <location>
        <begin position="253"/>
        <end position="267"/>
    </location>
</feature>
<dbReference type="EMBL" id="JAAMPI010002481">
    <property type="protein sequence ID" value="KAF4612826.1"/>
    <property type="molecule type" value="Genomic_DNA"/>
</dbReference>
<accession>A0A8H4QL39</accession>
<name>A0A8H4QL39_9HELO</name>
<dbReference type="OrthoDB" id="3902588at2759"/>
<dbReference type="AlphaFoldDB" id="A0A8H4QL39"/>
<gene>
    <name evidence="2" type="ORF">G7Y89_g15546</name>
</gene>
<feature type="region of interest" description="Disordered" evidence="1">
    <location>
        <begin position="30"/>
        <end position="105"/>
    </location>
</feature>
<sequence length="586" mass="65091">MAGPSVPPEVGPENTTVTVIMFDISWMDPDRETVAQRRTRKQNQARGPSRQDSSRSSKSLDSPQPRFQPGLLSLLGGSSKKTGSAQAPRPMLGSSHSDHFDGSAREILPYPADSESTLYDQPLSASLAVSTHNFSHTAKCNADLNEISPTNTSRRGDWTWTGYSTPTESSRTSIVDSPTSKRFLVQPLSPRSFVSRTTEVRVSPRESVEAGIDPFASSVHISAGNYCLATDEDIPTEQLSRFDIPPSDPEVQSVPSSERNNDLQPSFSPVYVPIRTRKNSWRPPDTWDCSEERSTRLSTTNLGSPTFRTLTTESQITPELTHVQLSIRRMEAANSKIILEHLKEEWADGIDENLYRELELEKHRWMLFALRDLKLKMMSTREVASLQNISSSNYPKLLSLYESHVVASFLAATTPPDTVLHHLSTTPLSPRSYPNVHPLAVTNHTTFISYSPNYFASIHAFSLPALLPASSLPQILKKCHGTLIKGGTLHLTILDPSPIPSTLGPRLRTWLNNNILLDLEKQFRCLNPSRVFPAWLQDVGLYGAGSTVLNVQFLASVNTKDTKLLLPKRNPGIKLGARLSRKRPRN</sequence>
<evidence type="ECO:0008006" key="4">
    <source>
        <dbReference type="Google" id="ProtNLM"/>
    </source>
</evidence>
<comment type="caution">
    <text evidence="2">The sequence shown here is derived from an EMBL/GenBank/DDBJ whole genome shotgun (WGS) entry which is preliminary data.</text>
</comment>
<reference evidence="2 3" key="1">
    <citation type="submission" date="2020-03" db="EMBL/GenBank/DDBJ databases">
        <title>Draft Genome Sequence of Cudoniella acicularis.</title>
        <authorList>
            <person name="Buettner E."/>
            <person name="Kellner H."/>
        </authorList>
    </citation>
    <scope>NUCLEOTIDE SEQUENCE [LARGE SCALE GENOMIC DNA]</scope>
    <source>
        <strain evidence="2 3">DSM 108380</strain>
    </source>
</reference>
<keyword evidence="3" id="KW-1185">Reference proteome</keyword>
<organism evidence="2 3">
    <name type="scientific">Cudoniella acicularis</name>
    <dbReference type="NCBI Taxonomy" id="354080"/>
    <lineage>
        <taxon>Eukaryota</taxon>
        <taxon>Fungi</taxon>
        <taxon>Dikarya</taxon>
        <taxon>Ascomycota</taxon>
        <taxon>Pezizomycotina</taxon>
        <taxon>Leotiomycetes</taxon>
        <taxon>Helotiales</taxon>
        <taxon>Tricladiaceae</taxon>
        <taxon>Cudoniella</taxon>
    </lineage>
</organism>
<evidence type="ECO:0000256" key="1">
    <source>
        <dbReference type="SAM" id="MobiDB-lite"/>
    </source>
</evidence>
<protein>
    <recommendedName>
        <fullName evidence="4">Methyltransferase type 11 domain-containing protein</fullName>
    </recommendedName>
</protein>
<feature type="compositionally biased region" description="Low complexity" evidence="1">
    <location>
        <begin position="48"/>
        <end position="84"/>
    </location>
</feature>
<dbReference type="Proteomes" id="UP000566819">
    <property type="component" value="Unassembled WGS sequence"/>
</dbReference>
<evidence type="ECO:0000313" key="2">
    <source>
        <dbReference type="EMBL" id="KAF4612826.1"/>
    </source>
</evidence>